<proteinExistence type="predicted"/>
<name>A0A9W7Y162_9FUNG</name>
<gene>
    <name evidence="3" type="ORF">LPJ53_000860</name>
</gene>
<feature type="transmembrane region" description="Helical" evidence="2">
    <location>
        <begin position="212"/>
        <end position="237"/>
    </location>
</feature>
<dbReference type="EMBL" id="JANBOJ010000017">
    <property type="protein sequence ID" value="KAJ1724934.1"/>
    <property type="molecule type" value="Genomic_DNA"/>
</dbReference>
<sequence length="289" mass="31615">MSSYSNNTGKRGNAYDTAGDDAQSAYLDQAARAHGDSVHVQTMGSPSIDITSMSQPQQQQQQRYMPYAGAYSESAWGNAQPAGPRDSMVSTGKPKASSSLDMPAAAPPPHKPEYYDGSSHSFVGFRRMSRWNAVRFIFYVTTRLAQLIVAIVCMAYLANSRHTRADDAVDTTERRTEVAVFVVGGVTAVTALISIVLHLFGRTRERIEKSRLAWVTMSLNFLVFVTWIILVLINVVVVDCSRKADGGWCRDIKVSSATGLVSAMLALVVVLRSFSVLVRVGRINLFAKP</sequence>
<dbReference type="OrthoDB" id="5554325at2759"/>
<evidence type="ECO:0000313" key="4">
    <source>
        <dbReference type="Proteomes" id="UP001149813"/>
    </source>
</evidence>
<dbReference type="Proteomes" id="UP001149813">
    <property type="component" value="Unassembled WGS sequence"/>
</dbReference>
<feature type="region of interest" description="Disordered" evidence="1">
    <location>
        <begin position="1"/>
        <end position="20"/>
    </location>
</feature>
<keyword evidence="2" id="KW-0812">Transmembrane</keyword>
<evidence type="ECO:0000256" key="2">
    <source>
        <dbReference type="SAM" id="Phobius"/>
    </source>
</evidence>
<comment type="caution">
    <text evidence="3">The sequence shown here is derived from an EMBL/GenBank/DDBJ whole genome shotgun (WGS) entry which is preliminary data.</text>
</comment>
<feature type="transmembrane region" description="Helical" evidence="2">
    <location>
        <begin position="257"/>
        <end position="278"/>
    </location>
</feature>
<keyword evidence="4" id="KW-1185">Reference proteome</keyword>
<keyword evidence="2" id="KW-0472">Membrane</keyword>
<evidence type="ECO:0000313" key="3">
    <source>
        <dbReference type="EMBL" id="KAJ1724934.1"/>
    </source>
</evidence>
<feature type="transmembrane region" description="Helical" evidence="2">
    <location>
        <begin position="178"/>
        <end position="200"/>
    </location>
</feature>
<feature type="compositionally biased region" description="Polar residues" evidence="1">
    <location>
        <begin position="39"/>
        <end position="54"/>
    </location>
</feature>
<organism evidence="3 4">
    <name type="scientific">Coemansia erecta</name>
    <dbReference type="NCBI Taxonomy" id="147472"/>
    <lineage>
        <taxon>Eukaryota</taxon>
        <taxon>Fungi</taxon>
        <taxon>Fungi incertae sedis</taxon>
        <taxon>Zoopagomycota</taxon>
        <taxon>Kickxellomycotina</taxon>
        <taxon>Kickxellomycetes</taxon>
        <taxon>Kickxellales</taxon>
        <taxon>Kickxellaceae</taxon>
        <taxon>Coemansia</taxon>
    </lineage>
</organism>
<dbReference type="AlphaFoldDB" id="A0A9W7Y162"/>
<reference evidence="3" key="1">
    <citation type="submission" date="2022-07" db="EMBL/GenBank/DDBJ databases">
        <title>Phylogenomic reconstructions and comparative analyses of Kickxellomycotina fungi.</title>
        <authorList>
            <person name="Reynolds N.K."/>
            <person name="Stajich J.E."/>
            <person name="Barry K."/>
            <person name="Grigoriev I.V."/>
            <person name="Crous P."/>
            <person name="Smith M.E."/>
        </authorList>
    </citation>
    <scope>NUCLEOTIDE SEQUENCE</scope>
    <source>
        <strain evidence="3">NBRC 32514</strain>
    </source>
</reference>
<evidence type="ECO:0000256" key="1">
    <source>
        <dbReference type="SAM" id="MobiDB-lite"/>
    </source>
</evidence>
<protein>
    <submittedName>
        <fullName evidence="3">Uncharacterized protein</fullName>
    </submittedName>
</protein>
<feature type="region of interest" description="Disordered" evidence="1">
    <location>
        <begin position="30"/>
        <end position="108"/>
    </location>
</feature>
<accession>A0A9W7Y162</accession>
<feature type="transmembrane region" description="Helical" evidence="2">
    <location>
        <begin position="136"/>
        <end position="158"/>
    </location>
</feature>
<keyword evidence="2" id="KW-1133">Transmembrane helix</keyword>
<feature type="compositionally biased region" description="Polar residues" evidence="1">
    <location>
        <begin position="1"/>
        <end position="10"/>
    </location>
</feature>